<dbReference type="AlphaFoldDB" id="A0A426YBY1"/>
<evidence type="ECO:0000313" key="2">
    <source>
        <dbReference type="Proteomes" id="UP000287651"/>
    </source>
</evidence>
<proteinExistence type="predicted"/>
<accession>A0A426YBY1</accession>
<dbReference type="Proteomes" id="UP000287651">
    <property type="component" value="Unassembled WGS sequence"/>
</dbReference>
<dbReference type="EMBL" id="AMZH03013456">
    <property type="protein sequence ID" value="RRT49234.1"/>
    <property type="molecule type" value="Genomic_DNA"/>
</dbReference>
<evidence type="ECO:0000313" key="1">
    <source>
        <dbReference type="EMBL" id="RRT49234.1"/>
    </source>
</evidence>
<sequence>MARTRNARLVTGAETNGRMEGCGWYSNFGGDGGVCVCGGEMVLDGAKPSPMRRSPIRRVRLDVTTAGPRGSIIAFCLWEAKSVLYFFVALRSPHLYLSYPIFF</sequence>
<reference evidence="1 2" key="1">
    <citation type="journal article" date="2014" name="Agronomy (Basel)">
        <title>A Draft Genome Sequence for Ensete ventricosum, the Drought-Tolerant Tree Against Hunger.</title>
        <authorList>
            <person name="Harrison J."/>
            <person name="Moore K.A."/>
            <person name="Paszkiewicz K."/>
            <person name="Jones T."/>
            <person name="Grant M."/>
            <person name="Ambacheew D."/>
            <person name="Muzemil S."/>
            <person name="Studholme D.J."/>
        </authorList>
    </citation>
    <scope>NUCLEOTIDE SEQUENCE [LARGE SCALE GENOMIC DNA]</scope>
</reference>
<comment type="caution">
    <text evidence="1">The sequence shown here is derived from an EMBL/GenBank/DDBJ whole genome shotgun (WGS) entry which is preliminary data.</text>
</comment>
<gene>
    <name evidence="1" type="ORF">B296_00031014</name>
</gene>
<name>A0A426YBY1_ENSVE</name>
<protein>
    <submittedName>
        <fullName evidence="1">Uncharacterized protein</fullName>
    </submittedName>
</protein>
<organism evidence="1 2">
    <name type="scientific">Ensete ventricosum</name>
    <name type="common">Abyssinian banana</name>
    <name type="synonym">Musa ensete</name>
    <dbReference type="NCBI Taxonomy" id="4639"/>
    <lineage>
        <taxon>Eukaryota</taxon>
        <taxon>Viridiplantae</taxon>
        <taxon>Streptophyta</taxon>
        <taxon>Embryophyta</taxon>
        <taxon>Tracheophyta</taxon>
        <taxon>Spermatophyta</taxon>
        <taxon>Magnoliopsida</taxon>
        <taxon>Liliopsida</taxon>
        <taxon>Zingiberales</taxon>
        <taxon>Musaceae</taxon>
        <taxon>Ensete</taxon>
    </lineage>
</organism>